<sequence length="189" mass="21252">MSEEIDQAGRSVVRIVDYDPAWPKRFAEIGSGLRRALGDVALRIDHIGSTSVPGLAAKPIVDIQVSVERLEPVAPFAEPLIGAGMVFRVDNPERTKRYFREAPGQPRTHIHVRRAGSFSEQFPLLFRDFLRVDQTSAHEYESIKRALARQYGSDRHGYTDAKAAICWKIIQRADEWAQQTGWQPGPTDA</sequence>
<dbReference type="InterPro" id="IPR043519">
    <property type="entry name" value="NT_sf"/>
</dbReference>
<dbReference type="EMBL" id="JASCTH010000001">
    <property type="protein sequence ID" value="MDI6097498.1"/>
    <property type="molecule type" value="Genomic_DNA"/>
</dbReference>
<organism evidence="1 2">
    <name type="scientific">Actinoplanes sandaracinus</name>
    <dbReference type="NCBI Taxonomy" id="3045177"/>
    <lineage>
        <taxon>Bacteria</taxon>
        <taxon>Bacillati</taxon>
        <taxon>Actinomycetota</taxon>
        <taxon>Actinomycetes</taxon>
        <taxon>Micromonosporales</taxon>
        <taxon>Micromonosporaceae</taxon>
        <taxon>Actinoplanes</taxon>
    </lineage>
</organism>
<gene>
    <name evidence="1" type="ORF">QLQ12_02650</name>
</gene>
<name>A0ABT6WCP3_9ACTN</name>
<dbReference type="PANTHER" id="PTHR34822:SF1">
    <property type="entry name" value="GRPB FAMILY PROTEIN"/>
    <property type="match status" value="1"/>
</dbReference>
<protein>
    <submittedName>
        <fullName evidence="1">GrpB family protein</fullName>
    </submittedName>
</protein>
<dbReference type="Gene3D" id="3.30.460.10">
    <property type="entry name" value="Beta Polymerase, domain 2"/>
    <property type="match status" value="1"/>
</dbReference>
<accession>A0ABT6WCP3</accession>
<dbReference type="Pfam" id="PF04229">
    <property type="entry name" value="GrpB"/>
    <property type="match status" value="1"/>
</dbReference>
<evidence type="ECO:0000313" key="2">
    <source>
        <dbReference type="Proteomes" id="UP001241758"/>
    </source>
</evidence>
<dbReference type="Proteomes" id="UP001241758">
    <property type="component" value="Unassembled WGS sequence"/>
</dbReference>
<comment type="caution">
    <text evidence="1">The sequence shown here is derived from an EMBL/GenBank/DDBJ whole genome shotgun (WGS) entry which is preliminary data.</text>
</comment>
<proteinExistence type="predicted"/>
<evidence type="ECO:0000313" key="1">
    <source>
        <dbReference type="EMBL" id="MDI6097498.1"/>
    </source>
</evidence>
<dbReference type="SUPFAM" id="SSF81301">
    <property type="entry name" value="Nucleotidyltransferase"/>
    <property type="match status" value="1"/>
</dbReference>
<keyword evidence="2" id="KW-1185">Reference proteome</keyword>
<reference evidence="1 2" key="1">
    <citation type="submission" date="2023-05" db="EMBL/GenBank/DDBJ databases">
        <title>Actinoplanes sp. NEAU-A12 genome sequencing.</title>
        <authorList>
            <person name="Wang Z.-S."/>
        </authorList>
    </citation>
    <scope>NUCLEOTIDE SEQUENCE [LARGE SCALE GENOMIC DNA]</scope>
    <source>
        <strain evidence="1 2">NEAU-A12</strain>
    </source>
</reference>
<dbReference type="InterPro" id="IPR007344">
    <property type="entry name" value="GrpB/CoaE"/>
</dbReference>
<dbReference type="RefSeq" id="WP_282756888.1">
    <property type="nucleotide sequence ID" value="NZ_JASCTH010000001.1"/>
</dbReference>
<dbReference type="PANTHER" id="PTHR34822">
    <property type="entry name" value="GRPB DOMAIN PROTEIN (AFU_ORTHOLOGUE AFUA_1G01530)"/>
    <property type="match status" value="1"/>
</dbReference>